<name>A0A0C6FQF6_9HYPH</name>
<dbReference type="InterPro" id="IPR000515">
    <property type="entry name" value="MetI-like"/>
</dbReference>
<sequence length="983" mass="102604">MTAAPACRSIAARPAALSAGTIGSIRPDRISTGSPSRRPAGGFARGTIARSSTAPASTPGCSSIRAAAMLAPLEKPTASGAARPYSARAAATKPARSPARRTTSASSNTPSARRRKKRGAPPSSTWPRGESRAAPGDSARPRGRRSSSSPPVPCRSRSGGSAGSAAGSKRCWNDRAAIGILRMRRSGAEELRDPLGLAGKQRGVARHRHEAEPGLELGLRPGLVEVEDAGRLAGAADPRQGGGDRRPHRCRLGPAEMAHAGGEVVGADEHPVDALDRGDLAGRLQRLRGLDLHHDADLAGRAGVVVRPQSVAGRARGAGKAPDAVRRVARRRDRPARLLGILHEGEHQRAGALVEQALDHHGLVPRHPHHRLGGAALGGAQVVDDLDQVVGRVLHVDQHPGEAGAGGELGDAGRAGGHPQAGEPTVLGEAALERVVEGFHGVASRLLLSVSSNVGLRPARTAPPDEVANGTDAIIRPKSPHLRQVLEHVAARLGVELGLEGEAVLEGDGLGGGGAGRDRVDVALDVGEIGIGVLAHHEGQHPGPAPHRHVDDAVGLAHHPLVLGEVPVEDAVVALRLVLVAVVGVGHLFRREIAEMHRLPGERADAGRHEHQPGQERGALGGRGQEAAGLLGEVEQDRVRIEHHLAVVDQHRHLAVRVELQEVGGELLALAGVDRHRLVGKPGFLEEQRDLGRVGRTVEVERDHPGLHRGRSPSHSPIAGADQPLRTETQRCRAGPGLRTPIRHGAGSSHREARALFLTPDEWSALRLSLLVASVATLASLLPGLAVAYLLARREFRGRALLDGLVHLPLILPPVVTGYLLLLAFGRRGWFGPALAEIGIVFSFRWTGAALACAVMGFPLMVRAMRLSFEAVDTKLEQAAGTLGAAPAAIFLVVTLPLALPGILAGAVLAFAKAMGEFGATITFVSNIPGETQTLPAAIYTLTQVPGGEAGALRLTLVSVALSMAALVASEWLARRAKARLGA</sequence>
<dbReference type="GO" id="GO:0005886">
    <property type="term" value="C:plasma membrane"/>
    <property type="evidence" value="ECO:0007669"/>
    <property type="project" value="UniProtKB-SubCell"/>
</dbReference>
<feature type="region of interest" description="Disordered" evidence="13">
    <location>
        <begin position="398"/>
        <end position="423"/>
    </location>
</feature>
<feature type="region of interest" description="Disordered" evidence="13">
    <location>
        <begin position="75"/>
        <end position="169"/>
    </location>
</feature>
<dbReference type="PANTHER" id="PTHR30183">
    <property type="entry name" value="MOLYBDENUM TRANSPORT SYSTEM PERMEASE PROTEIN MODB"/>
    <property type="match status" value="1"/>
</dbReference>
<comment type="similarity">
    <text evidence="3">Belongs to the binding-protein-dependent transport system permease family. CysTW subfamily.</text>
</comment>
<dbReference type="GO" id="GO:0015098">
    <property type="term" value="F:molybdate ion transmembrane transporter activity"/>
    <property type="evidence" value="ECO:0007669"/>
    <property type="project" value="InterPro"/>
</dbReference>
<evidence type="ECO:0000313" key="16">
    <source>
        <dbReference type="Proteomes" id="UP000061432"/>
    </source>
</evidence>
<reference evidence="16" key="2">
    <citation type="submission" date="2015-01" db="EMBL/GenBank/DDBJ databases">
        <title>Complete genome sequence of Methylobacterium aquaticum strain 22A.</title>
        <authorList>
            <person name="Tani A."/>
            <person name="Ogura Y."/>
            <person name="Hayashi T."/>
        </authorList>
    </citation>
    <scope>NUCLEOTIDE SEQUENCE [LARGE SCALE GENOMIC DNA]</scope>
    <source>
        <strain evidence="16">MA-22A</strain>
    </source>
</reference>
<feature type="transmembrane region" description="Helical" evidence="12">
    <location>
        <begin position="952"/>
        <end position="974"/>
    </location>
</feature>
<dbReference type="EMBL" id="AP014704">
    <property type="protein sequence ID" value="BAQ44875.1"/>
    <property type="molecule type" value="Genomic_DNA"/>
</dbReference>
<evidence type="ECO:0000256" key="8">
    <source>
        <dbReference type="ARBA" id="ARBA00022519"/>
    </source>
</evidence>
<feature type="region of interest" description="Disordered" evidence="13">
    <location>
        <begin position="602"/>
        <end position="622"/>
    </location>
</feature>
<evidence type="ECO:0000256" key="13">
    <source>
        <dbReference type="SAM" id="MobiDB-lite"/>
    </source>
</evidence>
<feature type="region of interest" description="Disordered" evidence="13">
    <location>
        <begin position="704"/>
        <end position="727"/>
    </location>
</feature>
<dbReference type="STRING" id="270351.Maq22A_c07780"/>
<dbReference type="KEGG" id="maqu:Maq22A_c07780"/>
<evidence type="ECO:0000313" key="15">
    <source>
        <dbReference type="EMBL" id="BAQ44875.1"/>
    </source>
</evidence>
<keyword evidence="10 12" id="KW-1133">Transmembrane helix</keyword>
<evidence type="ECO:0000256" key="9">
    <source>
        <dbReference type="ARBA" id="ARBA00022692"/>
    </source>
</evidence>
<comment type="subcellular location">
    <subcellularLocation>
        <location evidence="2">Cell inner membrane</location>
        <topology evidence="2">Multi-pass membrane protein</topology>
    </subcellularLocation>
    <subcellularLocation>
        <location evidence="12">Cell membrane</location>
        <topology evidence="12">Multi-pass membrane protein</topology>
    </subcellularLocation>
</comment>
<evidence type="ECO:0000256" key="6">
    <source>
        <dbReference type="ARBA" id="ARBA00022475"/>
    </source>
</evidence>
<keyword evidence="5 12" id="KW-0813">Transport</keyword>
<dbReference type="SUPFAM" id="SSF161098">
    <property type="entry name" value="MetI-like"/>
    <property type="match status" value="1"/>
</dbReference>
<feature type="transmembrane region" description="Helical" evidence="12">
    <location>
        <begin position="838"/>
        <end position="862"/>
    </location>
</feature>
<reference evidence="15 16" key="1">
    <citation type="journal article" date="2015" name="Genome Announc.">
        <title>Complete Genome Sequence of Methylobacterium aquaticum Strain 22A, Isolated from Racomitrium japonicum Moss.</title>
        <authorList>
            <person name="Tani A."/>
            <person name="Ogura Y."/>
            <person name="Hayashi T."/>
            <person name="Kimbara K."/>
        </authorList>
    </citation>
    <scope>NUCLEOTIDE SEQUENCE [LARGE SCALE GENOMIC DNA]</scope>
    <source>
        <strain evidence="15 16">MA-22A</strain>
    </source>
</reference>
<dbReference type="Proteomes" id="UP000061432">
    <property type="component" value="Chromosome"/>
</dbReference>
<dbReference type="NCBIfam" id="TIGR02141">
    <property type="entry name" value="modB_ABC"/>
    <property type="match status" value="1"/>
</dbReference>
<keyword evidence="11 12" id="KW-0472">Membrane</keyword>
<feature type="compositionally biased region" description="Low complexity" evidence="13">
    <location>
        <begin position="78"/>
        <end position="111"/>
    </location>
</feature>
<evidence type="ECO:0000256" key="3">
    <source>
        <dbReference type="ARBA" id="ARBA00007069"/>
    </source>
</evidence>
<dbReference type="CDD" id="cd06261">
    <property type="entry name" value="TM_PBP2"/>
    <property type="match status" value="1"/>
</dbReference>
<dbReference type="PANTHER" id="PTHR30183:SF3">
    <property type="entry name" value="MOLYBDENUM TRANSPORT SYSTEM PERMEASE PROTEIN MODB"/>
    <property type="match status" value="1"/>
</dbReference>
<dbReference type="PATRIC" id="fig|270351.10.peg.1484"/>
<evidence type="ECO:0000256" key="7">
    <source>
        <dbReference type="ARBA" id="ARBA00022505"/>
    </source>
</evidence>
<feature type="transmembrane region" description="Helical" evidence="12">
    <location>
        <begin position="883"/>
        <end position="912"/>
    </location>
</feature>
<proteinExistence type="inferred from homology"/>
<evidence type="ECO:0000256" key="1">
    <source>
        <dbReference type="ARBA" id="ARBA00002949"/>
    </source>
</evidence>
<feature type="compositionally biased region" description="Low complexity" evidence="13">
    <location>
        <begin position="146"/>
        <end position="168"/>
    </location>
</feature>
<feature type="compositionally biased region" description="Gly residues" evidence="13">
    <location>
        <begin position="403"/>
        <end position="416"/>
    </location>
</feature>
<accession>A0A0C6FQF6</accession>
<keyword evidence="9 12" id="KW-0812">Transmembrane</keyword>
<evidence type="ECO:0000256" key="4">
    <source>
        <dbReference type="ARBA" id="ARBA00018710"/>
    </source>
</evidence>
<evidence type="ECO:0000256" key="12">
    <source>
        <dbReference type="RuleBase" id="RU363032"/>
    </source>
</evidence>
<feature type="transmembrane region" description="Helical" evidence="12">
    <location>
        <begin position="768"/>
        <end position="792"/>
    </location>
</feature>
<dbReference type="AlphaFoldDB" id="A0A0C6FQF6"/>
<protein>
    <recommendedName>
        <fullName evidence="4">Molybdenum transport system permease protein ModB</fullName>
    </recommendedName>
</protein>
<evidence type="ECO:0000256" key="10">
    <source>
        <dbReference type="ARBA" id="ARBA00022989"/>
    </source>
</evidence>
<dbReference type="InterPro" id="IPR035906">
    <property type="entry name" value="MetI-like_sf"/>
</dbReference>
<dbReference type="NCBIfam" id="NF006939">
    <property type="entry name" value="PRK09421.1"/>
    <property type="match status" value="1"/>
</dbReference>
<evidence type="ECO:0000256" key="11">
    <source>
        <dbReference type="ARBA" id="ARBA00023136"/>
    </source>
</evidence>
<comment type="function">
    <text evidence="1">Part of the binding-protein-dependent transport system for molybdenum; probably responsible for the translocation of the substrate across the membrane.</text>
</comment>
<organism evidence="15 16">
    <name type="scientific">Methylobacterium aquaticum</name>
    <dbReference type="NCBI Taxonomy" id="270351"/>
    <lineage>
        <taxon>Bacteria</taxon>
        <taxon>Pseudomonadati</taxon>
        <taxon>Pseudomonadota</taxon>
        <taxon>Alphaproteobacteria</taxon>
        <taxon>Hyphomicrobiales</taxon>
        <taxon>Methylobacteriaceae</taxon>
        <taxon>Methylobacterium</taxon>
    </lineage>
</organism>
<dbReference type="PROSITE" id="PS50928">
    <property type="entry name" value="ABC_TM1"/>
    <property type="match status" value="1"/>
</dbReference>
<gene>
    <name evidence="15" type="primary">modC</name>
    <name evidence="15" type="ORF">Maq22A_c07780</name>
</gene>
<feature type="domain" description="ABC transmembrane type-1" evidence="14">
    <location>
        <begin position="766"/>
        <end position="968"/>
    </location>
</feature>
<dbReference type="Pfam" id="PF00528">
    <property type="entry name" value="BPD_transp_1"/>
    <property type="match status" value="1"/>
</dbReference>
<keyword evidence="8" id="KW-0997">Cell inner membrane</keyword>
<dbReference type="FunFam" id="1.10.3720.10:FF:000018">
    <property type="entry name" value="Molybdenum transport system permease"/>
    <property type="match status" value="1"/>
</dbReference>
<feature type="compositionally biased region" description="Basic and acidic residues" evidence="13">
    <location>
        <begin position="602"/>
        <end position="614"/>
    </location>
</feature>
<feature type="transmembrane region" description="Helical" evidence="12">
    <location>
        <begin position="804"/>
        <end position="826"/>
    </location>
</feature>
<evidence type="ECO:0000256" key="2">
    <source>
        <dbReference type="ARBA" id="ARBA00004429"/>
    </source>
</evidence>
<feature type="region of interest" description="Disordered" evidence="13">
    <location>
        <begin position="17"/>
        <end position="60"/>
    </location>
</feature>
<evidence type="ECO:0000259" key="14">
    <source>
        <dbReference type="PROSITE" id="PS50928"/>
    </source>
</evidence>
<dbReference type="Gene3D" id="1.10.3720.10">
    <property type="entry name" value="MetI-like"/>
    <property type="match status" value="1"/>
</dbReference>
<dbReference type="InterPro" id="IPR011867">
    <property type="entry name" value="ModB_ABC"/>
</dbReference>
<keyword evidence="7" id="KW-0500">Molybdenum</keyword>
<keyword evidence="6" id="KW-1003">Cell membrane</keyword>
<evidence type="ECO:0000256" key="5">
    <source>
        <dbReference type="ARBA" id="ARBA00022448"/>
    </source>
</evidence>
<feature type="compositionally biased region" description="Polar residues" evidence="13">
    <location>
        <begin position="49"/>
        <end position="60"/>
    </location>
</feature>